<evidence type="ECO:0000256" key="4">
    <source>
        <dbReference type="ARBA" id="ARBA00022553"/>
    </source>
</evidence>
<dbReference type="GO" id="GO:0005737">
    <property type="term" value="C:cytoplasm"/>
    <property type="evidence" value="ECO:0007669"/>
    <property type="project" value="UniProtKB-SubCell"/>
</dbReference>
<dbReference type="AlphaFoldDB" id="A0AA88RCW0"/>
<gene>
    <name evidence="6" type="ORF">RJ640_027250</name>
</gene>
<keyword evidence="4" id="KW-0597">Phosphoprotein</keyword>
<evidence type="ECO:0000256" key="3">
    <source>
        <dbReference type="ARBA" id="ARBA00022490"/>
    </source>
</evidence>
<organism evidence="6 7">
    <name type="scientific">Escallonia rubra</name>
    <dbReference type="NCBI Taxonomy" id="112253"/>
    <lineage>
        <taxon>Eukaryota</taxon>
        <taxon>Viridiplantae</taxon>
        <taxon>Streptophyta</taxon>
        <taxon>Embryophyta</taxon>
        <taxon>Tracheophyta</taxon>
        <taxon>Spermatophyta</taxon>
        <taxon>Magnoliopsida</taxon>
        <taxon>eudicotyledons</taxon>
        <taxon>Gunneridae</taxon>
        <taxon>Pentapetalae</taxon>
        <taxon>asterids</taxon>
        <taxon>campanulids</taxon>
        <taxon>Escalloniales</taxon>
        <taxon>Escalloniaceae</taxon>
        <taxon>Escallonia</taxon>
    </lineage>
</organism>
<protein>
    <recommendedName>
        <fullName evidence="8">Myeloid leukemia factor 1</fullName>
    </recommendedName>
</protein>
<comment type="subcellular location">
    <subcellularLocation>
        <location evidence="1">Cytoplasm</location>
    </subcellularLocation>
</comment>
<feature type="compositionally biased region" description="Polar residues" evidence="5">
    <location>
        <begin position="133"/>
        <end position="163"/>
    </location>
</feature>
<dbReference type="Proteomes" id="UP001187471">
    <property type="component" value="Unassembled WGS sequence"/>
</dbReference>
<sequence>MQRGRGGGDPFFNFGGPFAGAGGFGGHRSLLSNFFGGRDPFDDPFFTRPFGGMLESSFFGPTGSPFMGTHPSGFIEHQAPQARGPIIEELNSDDETEEGKKEKKDKSRKHSRSNQEPYVDHPDDEVEERKSKQIQYNNGLNSFNNRVPHPQSRSFTFQSSSVTYGGSNGEYYSSSRMRRSGSDGLTIDEAKEADSSTGKAAHRLSRGIHDKGHTVARKLDSGGRVDTMQTLHNINEDELAGFEEAWKGNARKHLPGWTDGFNVHHGGMGSGIGAQNGTQSRGGWALPSNERSPHVGSMIPDTRDRAGSSRSQESGRLRANIGEKVSSSRGKSKAAGTSKMDHVRRR</sequence>
<accession>A0AA88RCW0</accession>
<keyword evidence="3" id="KW-0963">Cytoplasm</keyword>
<dbReference type="Pfam" id="PF10248">
    <property type="entry name" value="Mlf1IP"/>
    <property type="match status" value="1"/>
</dbReference>
<evidence type="ECO:0000313" key="7">
    <source>
        <dbReference type="Proteomes" id="UP001187471"/>
    </source>
</evidence>
<name>A0AA88RCW0_9ASTE</name>
<evidence type="ECO:0000256" key="1">
    <source>
        <dbReference type="ARBA" id="ARBA00004496"/>
    </source>
</evidence>
<keyword evidence="7" id="KW-1185">Reference proteome</keyword>
<dbReference type="PANTHER" id="PTHR13105">
    <property type="entry name" value="MYELOID LEUKEMIA FACTOR"/>
    <property type="match status" value="1"/>
</dbReference>
<evidence type="ECO:0000313" key="6">
    <source>
        <dbReference type="EMBL" id="KAK2979670.1"/>
    </source>
</evidence>
<proteinExistence type="inferred from homology"/>
<feature type="region of interest" description="Disordered" evidence="5">
    <location>
        <begin position="88"/>
        <end position="168"/>
    </location>
</feature>
<dbReference type="InterPro" id="IPR019376">
    <property type="entry name" value="Myeloid_leukemia_factor"/>
</dbReference>
<evidence type="ECO:0000256" key="5">
    <source>
        <dbReference type="SAM" id="MobiDB-lite"/>
    </source>
</evidence>
<evidence type="ECO:0000256" key="2">
    <source>
        <dbReference type="ARBA" id="ARBA00008332"/>
    </source>
</evidence>
<comment type="caution">
    <text evidence="6">The sequence shown here is derived from an EMBL/GenBank/DDBJ whole genome shotgun (WGS) entry which is preliminary data.</text>
</comment>
<dbReference type="EMBL" id="JAVXUO010001728">
    <property type="protein sequence ID" value="KAK2979670.1"/>
    <property type="molecule type" value="Genomic_DNA"/>
</dbReference>
<comment type="similarity">
    <text evidence="2">Belongs to the MLF family.</text>
</comment>
<evidence type="ECO:0008006" key="8">
    <source>
        <dbReference type="Google" id="ProtNLM"/>
    </source>
</evidence>
<reference evidence="6" key="1">
    <citation type="submission" date="2022-12" db="EMBL/GenBank/DDBJ databases">
        <title>Draft genome assemblies for two species of Escallonia (Escalloniales).</title>
        <authorList>
            <person name="Chanderbali A."/>
            <person name="Dervinis C."/>
            <person name="Anghel I."/>
            <person name="Soltis D."/>
            <person name="Soltis P."/>
            <person name="Zapata F."/>
        </authorList>
    </citation>
    <scope>NUCLEOTIDE SEQUENCE</scope>
    <source>
        <strain evidence="6">UCBG92.1500</strain>
        <tissue evidence="6">Leaf</tissue>
    </source>
</reference>
<feature type="region of interest" description="Disordered" evidence="5">
    <location>
        <begin position="268"/>
        <end position="346"/>
    </location>
</feature>